<organism evidence="1 2">
    <name type="scientific">Anncaliia algerae PRA339</name>
    <dbReference type="NCBI Taxonomy" id="1288291"/>
    <lineage>
        <taxon>Eukaryota</taxon>
        <taxon>Fungi</taxon>
        <taxon>Fungi incertae sedis</taxon>
        <taxon>Microsporidia</taxon>
        <taxon>Tubulinosematoidea</taxon>
        <taxon>Tubulinosematidae</taxon>
        <taxon>Anncaliia</taxon>
    </lineage>
</organism>
<evidence type="ECO:0000313" key="1">
    <source>
        <dbReference type="EMBL" id="KCZ81441.1"/>
    </source>
</evidence>
<name>A0A059F395_9MICR</name>
<keyword evidence="2" id="KW-1185">Reference proteome</keyword>
<reference evidence="2" key="1">
    <citation type="submission" date="2013-02" db="EMBL/GenBank/DDBJ databases">
        <authorList>
            <consortium name="The Broad Institute Genome Sequencing Platform"/>
            <person name="Cuomo C."/>
            <person name="Becnel J."/>
            <person name="Sanscrainte N."/>
            <person name="Walker B."/>
            <person name="Young S.K."/>
            <person name="Zeng Q."/>
            <person name="Gargeya S."/>
            <person name="Fitzgerald M."/>
            <person name="Haas B."/>
            <person name="Abouelleil A."/>
            <person name="Alvarado L."/>
            <person name="Arachchi H.M."/>
            <person name="Berlin A.M."/>
            <person name="Chapman S.B."/>
            <person name="Dewar J."/>
            <person name="Goldberg J."/>
            <person name="Griggs A."/>
            <person name="Gujja S."/>
            <person name="Hansen M."/>
            <person name="Howarth C."/>
            <person name="Imamovic A."/>
            <person name="Larimer J."/>
            <person name="McCowan C."/>
            <person name="Murphy C."/>
            <person name="Neiman D."/>
            <person name="Pearson M."/>
            <person name="Priest M."/>
            <person name="Roberts A."/>
            <person name="Saif S."/>
            <person name="Shea T."/>
            <person name="Sisk P."/>
            <person name="Sykes S."/>
            <person name="Wortman J."/>
            <person name="Nusbaum C."/>
            <person name="Birren B."/>
        </authorList>
    </citation>
    <scope>NUCLEOTIDE SEQUENCE [LARGE SCALE GENOMIC DNA]</scope>
    <source>
        <strain evidence="2">PRA339</strain>
    </source>
</reference>
<dbReference type="HOGENOM" id="CLU_2209383_0_0_1"/>
<reference evidence="1 2" key="2">
    <citation type="submission" date="2014-03" db="EMBL/GenBank/DDBJ databases">
        <title>The Genome Sequence of Anncaliia algerae insect isolate PRA339.</title>
        <authorList>
            <consortium name="The Broad Institute Genome Sequencing Platform"/>
            <consortium name="The Broad Institute Genome Sequencing Center for Infectious Disease"/>
            <person name="Cuomo C."/>
            <person name="Becnel J."/>
            <person name="Sanscrainte N."/>
            <person name="Walker B."/>
            <person name="Young S.K."/>
            <person name="Zeng Q."/>
            <person name="Gargeya S."/>
            <person name="Fitzgerald M."/>
            <person name="Haas B."/>
            <person name="Abouelleil A."/>
            <person name="Alvarado L."/>
            <person name="Arachchi H.M."/>
            <person name="Berlin A.M."/>
            <person name="Chapman S.B."/>
            <person name="Dewar J."/>
            <person name="Goldberg J."/>
            <person name="Griggs A."/>
            <person name="Gujja S."/>
            <person name="Hansen M."/>
            <person name="Howarth C."/>
            <person name="Imamovic A."/>
            <person name="Larimer J."/>
            <person name="McCowan C."/>
            <person name="Murphy C."/>
            <person name="Neiman D."/>
            <person name="Pearson M."/>
            <person name="Priest M."/>
            <person name="Roberts A."/>
            <person name="Saif S."/>
            <person name="Shea T."/>
            <person name="Sisk P."/>
            <person name="Sykes S."/>
            <person name="Wortman J."/>
            <person name="Nusbaum C."/>
            <person name="Birren B."/>
        </authorList>
    </citation>
    <scope>NUCLEOTIDE SEQUENCE [LARGE SCALE GENOMIC DNA]</scope>
    <source>
        <strain evidence="1 2">PRA339</strain>
    </source>
</reference>
<dbReference type="EMBL" id="KK365142">
    <property type="protein sequence ID" value="KCZ81441.1"/>
    <property type="molecule type" value="Genomic_DNA"/>
</dbReference>
<sequence length="107" mass="12693">MQGFLNDEQIREIYEETLIKLPRTCIRCKNQCKLKKNSLTIIRCNKNGCRTDFSLLKKTPFYRFKKSSMISLRILEMYCNDYPNDLIANNLKVSNKTMVVLNYHVSF</sequence>
<dbReference type="VEuPathDB" id="MicrosporidiaDB:H312_01113"/>
<evidence type="ECO:0000313" key="2">
    <source>
        <dbReference type="Proteomes" id="UP000030655"/>
    </source>
</evidence>
<gene>
    <name evidence="1" type="ORF">H312_01113</name>
</gene>
<accession>A0A059F395</accession>
<protein>
    <recommendedName>
        <fullName evidence="3">Transposase zinc-ribbon domain-containing protein</fullName>
    </recommendedName>
</protein>
<evidence type="ECO:0008006" key="3">
    <source>
        <dbReference type="Google" id="ProtNLM"/>
    </source>
</evidence>
<dbReference type="Proteomes" id="UP000030655">
    <property type="component" value="Unassembled WGS sequence"/>
</dbReference>
<proteinExistence type="predicted"/>
<dbReference type="AlphaFoldDB" id="A0A059F395"/>